<name>A0ABS7ET26_9FLAO</name>
<dbReference type="Pfam" id="PF00085">
    <property type="entry name" value="Thioredoxin"/>
    <property type="match status" value="1"/>
</dbReference>
<comment type="caution">
    <text evidence="2">The sequence shown here is derived from an EMBL/GenBank/DDBJ whole genome shotgun (WGS) entry which is preliminary data.</text>
</comment>
<evidence type="ECO:0000313" key="2">
    <source>
        <dbReference type="EMBL" id="MBW8200762.1"/>
    </source>
</evidence>
<evidence type="ECO:0000313" key="3">
    <source>
        <dbReference type="Proteomes" id="UP001196136"/>
    </source>
</evidence>
<dbReference type="SUPFAM" id="SSF52833">
    <property type="entry name" value="Thioredoxin-like"/>
    <property type="match status" value="1"/>
</dbReference>
<dbReference type="Gene3D" id="3.40.30.10">
    <property type="entry name" value="Glutaredoxin"/>
    <property type="match status" value="1"/>
</dbReference>
<keyword evidence="3" id="KW-1185">Reference proteome</keyword>
<dbReference type="Proteomes" id="UP001196136">
    <property type="component" value="Unassembled WGS sequence"/>
</dbReference>
<protein>
    <submittedName>
        <fullName evidence="2">Thioredoxin family protein</fullName>
    </submittedName>
</protein>
<dbReference type="CDD" id="cd02947">
    <property type="entry name" value="TRX_family"/>
    <property type="match status" value="1"/>
</dbReference>
<proteinExistence type="predicted"/>
<sequence length="169" mass="19821">MAIKSLLTKRLIYTFLLAPCTLSSQHTLDVGLIQGSEMETLYHLPWFSRKYTDFTPTISLDGNLAENLRQSEFLVFMGTWCHDTKMFLPKFFKLMDSLNIPKNQITLYNVDKKKRRPRPPIKNYGIKYLPTVIFTKNNIELGRIVEFPYFSIEEDILKIYTTPNNKSKE</sequence>
<feature type="domain" description="Thioredoxin" evidence="1">
    <location>
        <begin position="73"/>
        <end position="142"/>
    </location>
</feature>
<accession>A0ABS7ET26</accession>
<evidence type="ECO:0000259" key="1">
    <source>
        <dbReference type="Pfam" id="PF00085"/>
    </source>
</evidence>
<reference evidence="2 3" key="1">
    <citation type="submission" date="2021-08" db="EMBL/GenBank/DDBJ databases">
        <title>Muricauda profundi sp. nov., a marine bacterium isolated from deep seawater of the Mariana Trench.</title>
        <authorList>
            <person name="Wei Y."/>
        </authorList>
    </citation>
    <scope>NUCLEOTIDE SEQUENCE [LARGE SCALE GENOMIC DNA]</scope>
    <source>
        <strain evidence="2 3">W52</strain>
    </source>
</reference>
<dbReference type="InterPro" id="IPR036249">
    <property type="entry name" value="Thioredoxin-like_sf"/>
</dbReference>
<dbReference type="RefSeq" id="WP_220114221.1">
    <property type="nucleotide sequence ID" value="NZ_JAHZSV010000019.1"/>
</dbReference>
<gene>
    <name evidence="2" type="ORF">K1F36_13095</name>
</gene>
<dbReference type="InterPro" id="IPR013766">
    <property type="entry name" value="Thioredoxin_domain"/>
</dbReference>
<organism evidence="2 3">
    <name type="scientific">Flagellimonas abyssi</name>
    <dbReference type="NCBI Taxonomy" id="2864871"/>
    <lineage>
        <taxon>Bacteria</taxon>
        <taxon>Pseudomonadati</taxon>
        <taxon>Bacteroidota</taxon>
        <taxon>Flavobacteriia</taxon>
        <taxon>Flavobacteriales</taxon>
        <taxon>Flavobacteriaceae</taxon>
        <taxon>Flagellimonas</taxon>
    </lineage>
</organism>
<dbReference type="EMBL" id="JAHZSV010000019">
    <property type="protein sequence ID" value="MBW8200762.1"/>
    <property type="molecule type" value="Genomic_DNA"/>
</dbReference>